<gene>
    <name evidence="2" type="ORF">R3P38DRAFT_3237408</name>
</gene>
<comment type="caution">
    <text evidence="2">The sequence shown here is derived from an EMBL/GenBank/DDBJ whole genome shotgun (WGS) entry which is preliminary data.</text>
</comment>
<organism evidence="2 3">
    <name type="scientific">Favolaschia claudopus</name>
    <dbReference type="NCBI Taxonomy" id="2862362"/>
    <lineage>
        <taxon>Eukaryota</taxon>
        <taxon>Fungi</taxon>
        <taxon>Dikarya</taxon>
        <taxon>Basidiomycota</taxon>
        <taxon>Agaricomycotina</taxon>
        <taxon>Agaricomycetes</taxon>
        <taxon>Agaricomycetidae</taxon>
        <taxon>Agaricales</taxon>
        <taxon>Marasmiineae</taxon>
        <taxon>Mycenaceae</taxon>
        <taxon>Favolaschia</taxon>
    </lineage>
</organism>
<name>A0AAV9ZAN6_9AGAR</name>
<evidence type="ECO:0000256" key="1">
    <source>
        <dbReference type="SAM" id="Phobius"/>
    </source>
</evidence>
<keyword evidence="3" id="KW-1185">Reference proteome</keyword>
<keyword evidence="1" id="KW-0812">Transmembrane</keyword>
<reference evidence="2 3" key="1">
    <citation type="journal article" date="2024" name="J Genomics">
        <title>Draft genome sequencing and assembly of Favolaschia claudopus CIRM-BRFM 2984 isolated from oak limbs.</title>
        <authorList>
            <person name="Navarro D."/>
            <person name="Drula E."/>
            <person name="Chaduli D."/>
            <person name="Cazenave R."/>
            <person name="Ahrendt S."/>
            <person name="Wang J."/>
            <person name="Lipzen A."/>
            <person name="Daum C."/>
            <person name="Barry K."/>
            <person name="Grigoriev I.V."/>
            <person name="Favel A."/>
            <person name="Rosso M.N."/>
            <person name="Martin F."/>
        </authorList>
    </citation>
    <scope>NUCLEOTIDE SEQUENCE [LARGE SCALE GENOMIC DNA]</scope>
    <source>
        <strain evidence="2 3">CIRM-BRFM 2984</strain>
    </source>
</reference>
<evidence type="ECO:0000313" key="2">
    <source>
        <dbReference type="EMBL" id="KAK6977276.1"/>
    </source>
</evidence>
<dbReference type="EMBL" id="JAWWNJ010000170">
    <property type="protein sequence ID" value="KAK6977276.1"/>
    <property type="molecule type" value="Genomic_DNA"/>
</dbReference>
<evidence type="ECO:0000313" key="3">
    <source>
        <dbReference type="Proteomes" id="UP001362999"/>
    </source>
</evidence>
<dbReference type="AlphaFoldDB" id="A0AAV9ZAN6"/>
<sequence length="158" mass="17310">MELVRTAISMVCLRLILLFSLRRLTSSYYLFNAAHSPAGHRLSSIDVAPNPSRPSASSTAAAFPPSAKYLHLRHGLVDFVLREINSVNLVHTGDRTNRTFRAPFLIGSFILATPPQMHPPASFVPFLIFVMHSIGLPFLAAVTIFSSLMRLAGNAGYC</sequence>
<accession>A0AAV9ZAN6</accession>
<dbReference type="Proteomes" id="UP001362999">
    <property type="component" value="Unassembled WGS sequence"/>
</dbReference>
<feature type="transmembrane region" description="Helical" evidence="1">
    <location>
        <begin position="123"/>
        <end position="145"/>
    </location>
</feature>
<protein>
    <submittedName>
        <fullName evidence="2">Uncharacterized protein</fullName>
    </submittedName>
</protein>
<keyword evidence="1" id="KW-1133">Transmembrane helix</keyword>
<proteinExistence type="predicted"/>
<keyword evidence="1" id="KW-0472">Membrane</keyword>